<keyword evidence="6 8" id="KW-1133">Transmembrane helix</keyword>
<dbReference type="STRING" id="1618392.UW41_C0008G0018"/>
<dbReference type="GO" id="GO:0009103">
    <property type="term" value="P:lipopolysaccharide biosynthetic process"/>
    <property type="evidence" value="ECO:0007669"/>
    <property type="project" value="UniProtKB-ARBA"/>
</dbReference>
<keyword evidence="4 9" id="KW-0808">Transferase</keyword>
<keyword evidence="2" id="KW-1003">Cell membrane</keyword>
<reference evidence="9 10" key="1">
    <citation type="journal article" date="2015" name="Nature">
        <title>rRNA introns, odd ribosomes, and small enigmatic genomes across a large radiation of phyla.</title>
        <authorList>
            <person name="Brown C.T."/>
            <person name="Hug L.A."/>
            <person name="Thomas B.C."/>
            <person name="Sharon I."/>
            <person name="Castelle C.J."/>
            <person name="Singh A."/>
            <person name="Wilkins M.J."/>
            <person name="Williams K.H."/>
            <person name="Banfield J.F."/>
        </authorList>
    </citation>
    <scope>NUCLEOTIDE SEQUENCE [LARGE SCALE GENOMIC DNA]</scope>
</reference>
<evidence type="ECO:0000256" key="1">
    <source>
        <dbReference type="ARBA" id="ARBA00004651"/>
    </source>
</evidence>
<proteinExistence type="predicted"/>
<sequence length="567" mass="64435">MKLKKILSRYWPLLLVLLLGASLRLYGLLQNPISLFSDEVDIGYQIHSFLSTGKDYQGNFLPLQFHSFSDVRTALPIYATALVSLVPNVSLDLAIRLTPAIFAILGLLVIYFLANNLSELYGLGSKGTLFSLGFWSALILSVLPWHFTYSRIGFELSMLFTFYLLGLFFYTNFLIHKKVWALIVSLMLFSLTPMIYSTAKLALFFIPLVLYILPGTKELLWGKKIFLWLLLLFIPLGLIFINGGAAQRFSEISIFTDPTIPTEINFLRKEDLGPKASVGSKTDFLSKATHNKVFYSLRIFLKNMVKPISFDYLFLQGDTNPRHAVQGWGMMEKAFLIPLLFGLYKLAAGKCNKFLFLIIVLSVAAILPSALTRDGATHSSRTFMLILPLVLVISYGFNQLFSSSKWLTVLVLFLLFVDSSFYLHDYWSHYRYTSERSWSAGMKELMESVGRHPDQPVIISPKYEYPLIFYLYYTRFDPRKFQAFSQNHTVYNSTSGNYNLDGNRIGDSNLYIASLVDYKNKPTVLLPNAVYFLTRSEVDTSAIGSVATIGDIISLPSGEPLYYEIHY</sequence>
<name>A0A0G1HRP1_9BACT</name>
<dbReference type="Proteomes" id="UP000034172">
    <property type="component" value="Unassembled WGS sequence"/>
</dbReference>
<keyword evidence="7 8" id="KW-0472">Membrane</keyword>
<feature type="transmembrane region" description="Helical" evidence="8">
    <location>
        <begin position="354"/>
        <end position="371"/>
    </location>
</feature>
<evidence type="ECO:0000256" key="7">
    <source>
        <dbReference type="ARBA" id="ARBA00023136"/>
    </source>
</evidence>
<comment type="caution">
    <text evidence="9">The sequence shown here is derived from an EMBL/GenBank/DDBJ whole genome shotgun (WGS) entry which is preliminary data.</text>
</comment>
<dbReference type="PANTHER" id="PTHR33908:SF11">
    <property type="entry name" value="MEMBRANE PROTEIN"/>
    <property type="match status" value="1"/>
</dbReference>
<evidence type="ECO:0000256" key="8">
    <source>
        <dbReference type="SAM" id="Phobius"/>
    </source>
</evidence>
<feature type="transmembrane region" description="Helical" evidence="8">
    <location>
        <begin position="383"/>
        <end position="401"/>
    </location>
</feature>
<evidence type="ECO:0000256" key="5">
    <source>
        <dbReference type="ARBA" id="ARBA00022692"/>
    </source>
</evidence>
<evidence type="ECO:0000256" key="2">
    <source>
        <dbReference type="ARBA" id="ARBA00022475"/>
    </source>
</evidence>
<accession>A0A0G1HRP1</accession>
<evidence type="ECO:0000313" key="10">
    <source>
        <dbReference type="Proteomes" id="UP000034172"/>
    </source>
</evidence>
<gene>
    <name evidence="9" type="ORF">UW41_C0008G0018</name>
</gene>
<comment type="subcellular location">
    <subcellularLocation>
        <location evidence="1">Cell membrane</location>
        <topology evidence="1">Multi-pass membrane protein</topology>
    </subcellularLocation>
</comment>
<evidence type="ECO:0000256" key="6">
    <source>
        <dbReference type="ARBA" id="ARBA00022989"/>
    </source>
</evidence>
<evidence type="ECO:0000313" key="9">
    <source>
        <dbReference type="EMBL" id="KKT49333.1"/>
    </source>
</evidence>
<protein>
    <submittedName>
        <fullName evidence="9">Glycosyl transferase family 39</fullName>
    </submittedName>
</protein>
<feature type="transmembrane region" description="Helical" evidence="8">
    <location>
        <begin position="180"/>
        <end position="213"/>
    </location>
</feature>
<evidence type="ECO:0000256" key="4">
    <source>
        <dbReference type="ARBA" id="ARBA00022679"/>
    </source>
</evidence>
<dbReference type="EMBL" id="LCIE01000008">
    <property type="protein sequence ID" value="KKT49333.1"/>
    <property type="molecule type" value="Genomic_DNA"/>
</dbReference>
<feature type="transmembrane region" description="Helical" evidence="8">
    <location>
        <begin position="93"/>
        <end position="114"/>
    </location>
</feature>
<keyword evidence="3" id="KW-0328">Glycosyltransferase</keyword>
<keyword evidence="5 8" id="KW-0812">Transmembrane</keyword>
<dbReference type="AlphaFoldDB" id="A0A0G1HRP1"/>
<feature type="transmembrane region" description="Helical" evidence="8">
    <location>
        <begin position="126"/>
        <end position="146"/>
    </location>
</feature>
<feature type="transmembrane region" description="Helical" evidence="8">
    <location>
        <begin position="407"/>
        <end position="427"/>
    </location>
</feature>
<evidence type="ECO:0000256" key="3">
    <source>
        <dbReference type="ARBA" id="ARBA00022676"/>
    </source>
</evidence>
<dbReference type="InterPro" id="IPR050297">
    <property type="entry name" value="LipidA_mod_glycosyltrf_83"/>
</dbReference>
<dbReference type="PANTHER" id="PTHR33908">
    <property type="entry name" value="MANNOSYLTRANSFERASE YKCB-RELATED"/>
    <property type="match status" value="1"/>
</dbReference>
<dbReference type="GO" id="GO:0016763">
    <property type="term" value="F:pentosyltransferase activity"/>
    <property type="evidence" value="ECO:0007669"/>
    <property type="project" value="TreeGrafter"/>
</dbReference>
<organism evidence="9 10">
    <name type="scientific">Candidatus Collierbacteria bacterium GW2011_GWC2_44_18</name>
    <dbReference type="NCBI Taxonomy" id="1618392"/>
    <lineage>
        <taxon>Bacteria</taxon>
        <taxon>Candidatus Collieribacteriota</taxon>
    </lineage>
</organism>
<feature type="transmembrane region" description="Helical" evidence="8">
    <location>
        <begin position="152"/>
        <end position="173"/>
    </location>
</feature>
<dbReference type="GO" id="GO:0005886">
    <property type="term" value="C:plasma membrane"/>
    <property type="evidence" value="ECO:0007669"/>
    <property type="project" value="UniProtKB-SubCell"/>
</dbReference>
<feature type="transmembrane region" description="Helical" evidence="8">
    <location>
        <begin position="225"/>
        <end position="245"/>
    </location>
</feature>